<gene>
    <name evidence="2" type="ORF">BVtw_16240</name>
</gene>
<comment type="caution">
    <text evidence="2">The sequence shown here is derived from an EMBL/GenBank/DDBJ whole genome shotgun (WGS) entry which is preliminary data.</text>
</comment>
<dbReference type="PATRIC" id="fig|1094502.3.peg.2032"/>
<reference evidence="2 3" key="1">
    <citation type="journal article" date="2013" name="PLoS Genet.">
        <title>A gene transfer agent and a dynamic repertoire of secretion systems hold the keys to the explosive radiation of the emerging pathogen Bartonella.</title>
        <authorList>
            <person name="Guy L."/>
            <person name="Nystedt B."/>
            <person name="Toft C."/>
            <person name="Zaremba-Niedzwiedzka K."/>
            <person name="Berglund E.C."/>
            <person name="Granberg F."/>
            <person name="Naslund K."/>
            <person name="Eriksson A.S."/>
            <person name="Andersson S.G."/>
        </authorList>
    </citation>
    <scope>NUCLEOTIDE SEQUENCE [LARGE SCALE GENOMIC DNA]</scope>
    <source>
        <strain evidence="2">Tweed</strain>
    </source>
</reference>
<dbReference type="GO" id="GO:0003677">
    <property type="term" value="F:DNA binding"/>
    <property type="evidence" value="ECO:0007669"/>
    <property type="project" value="InterPro"/>
</dbReference>
<protein>
    <submittedName>
        <fullName evidence="2">Transcriptional regulator</fullName>
    </submittedName>
</protein>
<dbReference type="InterPro" id="IPR010982">
    <property type="entry name" value="Lambda_DNA-bd_dom_sf"/>
</dbReference>
<dbReference type="HOGENOM" id="CLU_066192_40_8_5"/>
<evidence type="ECO:0000313" key="3">
    <source>
        <dbReference type="Proteomes" id="UP000014011"/>
    </source>
</evidence>
<sequence>MQTQDLYNDMFIGKKIRFRQKMLKMFQKELGRHLGVSSQQIQKYETGLNRVSTKHLKEISERFDTPLSFFTRISSQNKNLHTIMMKSSRANKNICF</sequence>
<name>N6US31_BARVB</name>
<dbReference type="CDD" id="cd00093">
    <property type="entry name" value="HTH_XRE"/>
    <property type="match status" value="1"/>
</dbReference>
<organism evidence="2 3">
    <name type="scientific">Bartonella vinsonii subsp. berkhoffii str. Tweed</name>
    <dbReference type="NCBI Taxonomy" id="1094502"/>
    <lineage>
        <taxon>Bacteria</taxon>
        <taxon>Pseudomonadati</taxon>
        <taxon>Pseudomonadota</taxon>
        <taxon>Alphaproteobacteria</taxon>
        <taxon>Hyphomicrobiales</taxon>
        <taxon>Bartonellaceae</taxon>
        <taxon>Bartonella</taxon>
    </lineage>
</organism>
<dbReference type="EMBL" id="AGWD01000027">
    <property type="protein sequence ID" value="ENN92973.1"/>
    <property type="molecule type" value="Genomic_DNA"/>
</dbReference>
<dbReference type="AlphaFoldDB" id="N6US31"/>
<feature type="domain" description="HTH cro/C1-type" evidence="1">
    <location>
        <begin position="16"/>
        <end position="70"/>
    </location>
</feature>
<dbReference type="SUPFAM" id="SSF47413">
    <property type="entry name" value="lambda repressor-like DNA-binding domains"/>
    <property type="match status" value="1"/>
</dbReference>
<evidence type="ECO:0000313" key="2">
    <source>
        <dbReference type="EMBL" id="ENN92973.1"/>
    </source>
</evidence>
<dbReference type="Proteomes" id="UP000014011">
    <property type="component" value="Unassembled WGS sequence"/>
</dbReference>
<evidence type="ECO:0000259" key="1">
    <source>
        <dbReference type="PROSITE" id="PS50943"/>
    </source>
</evidence>
<dbReference type="InterPro" id="IPR001387">
    <property type="entry name" value="Cro/C1-type_HTH"/>
</dbReference>
<dbReference type="Gene3D" id="1.10.260.40">
    <property type="entry name" value="lambda repressor-like DNA-binding domains"/>
    <property type="match status" value="1"/>
</dbReference>
<proteinExistence type="predicted"/>
<dbReference type="Pfam" id="PF01381">
    <property type="entry name" value="HTH_3"/>
    <property type="match status" value="1"/>
</dbReference>
<accession>N6US31</accession>
<dbReference type="PROSITE" id="PS50943">
    <property type="entry name" value="HTH_CROC1"/>
    <property type="match status" value="1"/>
</dbReference>
<dbReference type="SMART" id="SM00530">
    <property type="entry name" value="HTH_XRE"/>
    <property type="match status" value="1"/>
</dbReference>